<comment type="similarity">
    <text evidence="2">Belongs to the multi antimicrobial extrusion (MATE) (TC 2.A.66.1) family.</text>
</comment>
<keyword evidence="6" id="KW-0812">Transmembrane</keyword>
<feature type="transmembrane region" description="Helical" evidence="6">
    <location>
        <begin position="49"/>
        <end position="71"/>
    </location>
</feature>
<dbReference type="InterPro" id="IPR050222">
    <property type="entry name" value="MATE_MdtK"/>
</dbReference>
<evidence type="ECO:0000256" key="2">
    <source>
        <dbReference type="ARBA" id="ARBA00010199"/>
    </source>
</evidence>
<evidence type="ECO:0000256" key="1">
    <source>
        <dbReference type="ARBA" id="ARBA00003408"/>
    </source>
</evidence>
<dbReference type="EMBL" id="FOIL01000062">
    <property type="protein sequence ID" value="SET89434.1"/>
    <property type="molecule type" value="Genomic_DNA"/>
</dbReference>
<keyword evidence="6" id="KW-0472">Membrane</keyword>
<dbReference type="GO" id="GO:0005886">
    <property type="term" value="C:plasma membrane"/>
    <property type="evidence" value="ECO:0007669"/>
    <property type="project" value="TreeGrafter"/>
</dbReference>
<reference evidence="7 8" key="1">
    <citation type="submission" date="2016-10" db="EMBL/GenBank/DDBJ databases">
        <authorList>
            <person name="de Groot N.N."/>
        </authorList>
    </citation>
    <scope>NUCLEOTIDE SEQUENCE [LARGE SCALE GENOMIC DNA]</scope>
    <source>
        <strain evidence="7 8">KH1P1</strain>
    </source>
</reference>
<keyword evidence="4" id="KW-0813">Transport</keyword>
<evidence type="ECO:0000256" key="4">
    <source>
        <dbReference type="ARBA" id="ARBA00022448"/>
    </source>
</evidence>
<proteinExistence type="inferred from homology"/>
<keyword evidence="6" id="KW-1133">Transmembrane helix</keyword>
<accession>A0A1I0HZ84</accession>
<feature type="transmembrane region" description="Helical" evidence="6">
    <location>
        <begin position="20"/>
        <end position="37"/>
    </location>
</feature>
<dbReference type="Pfam" id="PF01554">
    <property type="entry name" value="MatE"/>
    <property type="match status" value="2"/>
</dbReference>
<evidence type="ECO:0000256" key="3">
    <source>
        <dbReference type="ARBA" id="ARBA00020268"/>
    </source>
</evidence>
<feature type="transmembrane region" description="Helical" evidence="6">
    <location>
        <begin position="391"/>
        <end position="413"/>
    </location>
</feature>
<evidence type="ECO:0000313" key="8">
    <source>
        <dbReference type="Proteomes" id="UP000199820"/>
    </source>
</evidence>
<dbReference type="Proteomes" id="UP000199820">
    <property type="component" value="Unassembled WGS sequence"/>
</dbReference>
<sequence>MDGVRKNNGQIIRKTLMRMYPGTLVYATMLGFMYMVDNIIAGNVMGPEAIAAVAIALPSYGMFLALMNAIVHGTCLRITWAKGRANHGEFQRAFAGGLTLAAVSGLFFTGVILFFSEKMILCFGGSKSTEAICRYSLLYLRFCAPMVFLSSISGCVRETIGVLGYQTERAFLGLFNIACNVAVSVISVLLLPAEWKMAGLGIGSSTAALLEFVGGLAVLRYRKIDAGVKPVVLGPTEILDTLKSGLPASLDNIIDCIALAVINNIILTLIPEEPLILSVVAVVNNIKKIVRLPLIGVGYDASPLFGVFYAQRDSVALKETVAESLKMGMVVTVMVCAACFAATPVLSRLFGMEMTPDIQMGSLFVCLFQAGYLVQFVLTNFYESTERFGSSLMMASIPDSLIYPLMLAAMIPVMGKTGLWLAFGSNPFVGQVIMIPVMMVLSRKNPTPADRILRLKPHLLNRFSHFEFEIRGTDENAVGISDRIQAYLETNGQSRRMAYLAALSSEELSVDMIAHQRGNNTKDKVMEEGTLFDIRVFSDEGSIEILIRSLGDSYDPLDYDVLQNPESKIGVRMIQKIAEKVTYTYVYKMNIVSIVLR</sequence>
<dbReference type="OrthoDB" id="2013551at2"/>
<dbReference type="PANTHER" id="PTHR43298:SF2">
    <property type="entry name" value="FMN_FAD EXPORTER YEEO-RELATED"/>
    <property type="match status" value="1"/>
</dbReference>
<dbReference type="RefSeq" id="WP_074650393.1">
    <property type="nucleotide sequence ID" value="NZ_FOIL01000062.1"/>
</dbReference>
<comment type="function">
    <text evidence="1">Multidrug efflux pump.</text>
</comment>
<dbReference type="InterPro" id="IPR002528">
    <property type="entry name" value="MATE_fam"/>
</dbReference>
<feature type="transmembrane region" description="Helical" evidence="6">
    <location>
        <begin position="358"/>
        <end position="379"/>
    </location>
</feature>
<dbReference type="PANTHER" id="PTHR43298">
    <property type="entry name" value="MULTIDRUG RESISTANCE PROTEIN NORM-RELATED"/>
    <property type="match status" value="1"/>
</dbReference>
<evidence type="ECO:0000256" key="5">
    <source>
        <dbReference type="ARBA" id="ARBA00031636"/>
    </source>
</evidence>
<feature type="transmembrane region" description="Helical" evidence="6">
    <location>
        <begin position="135"/>
        <end position="157"/>
    </location>
</feature>
<dbReference type="AlphaFoldDB" id="A0A1I0HZ84"/>
<dbReference type="GO" id="GO:0042910">
    <property type="term" value="F:xenobiotic transmembrane transporter activity"/>
    <property type="evidence" value="ECO:0007669"/>
    <property type="project" value="InterPro"/>
</dbReference>
<feature type="transmembrane region" description="Helical" evidence="6">
    <location>
        <begin position="92"/>
        <end position="115"/>
    </location>
</feature>
<gene>
    <name evidence="7" type="ORF">SAMN04487771_106214</name>
</gene>
<dbReference type="GO" id="GO:0015297">
    <property type="term" value="F:antiporter activity"/>
    <property type="evidence" value="ECO:0007669"/>
    <property type="project" value="InterPro"/>
</dbReference>
<organism evidence="7 8">
    <name type="scientific">[Clostridium] aminophilum</name>
    <dbReference type="NCBI Taxonomy" id="1526"/>
    <lineage>
        <taxon>Bacteria</taxon>
        <taxon>Bacillati</taxon>
        <taxon>Bacillota</taxon>
        <taxon>Clostridia</taxon>
        <taxon>Lachnospirales</taxon>
        <taxon>Lachnospiraceae</taxon>
    </lineage>
</organism>
<feature type="transmembrane region" description="Helical" evidence="6">
    <location>
        <begin position="169"/>
        <end position="191"/>
    </location>
</feature>
<feature type="transmembrane region" description="Helical" evidence="6">
    <location>
        <begin position="327"/>
        <end position="346"/>
    </location>
</feature>
<protein>
    <recommendedName>
        <fullName evidence="3">Probable multidrug resistance protein NorM</fullName>
    </recommendedName>
    <alternativeName>
        <fullName evidence="5">Multidrug-efflux transporter</fullName>
    </alternativeName>
</protein>
<name>A0A1I0HZ84_9FIRM</name>
<keyword evidence="8" id="KW-1185">Reference proteome</keyword>
<dbReference type="STRING" id="1526.SAMN02910262_00258"/>
<feature type="transmembrane region" description="Helical" evidence="6">
    <location>
        <begin position="197"/>
        <end position="219"/>
    </location>
</feature>
<evidence type="ECO:0000256" key="6">
    <source>
        <dbReference type="SAM" id="Phobius"/>
    </source>
</evidence>
<evidence type="ECO:0000313" key="7">
    <source>
        <dbReference type="EMBL" id="SET89434.1"/>
    </source>
</evidence>